<evidence type="ECO:0000256" key="2">
    <source>
        <dbReference type="ARBA" id="ARBA00022679"/>
    </source>
</evidence>
<accession>A0A0K0GFZ1</accession>
<gene>
    <name evidence="6" type="primary">hipA</name>
    <name evidence="6" type="ordered locus">PXO_03586</name>
</gene>
<dbReference type="PATRIC" id="fig|291331.8.peg.5006"/>
<reference evidence="6 7" key="1">
    <citation type="journal article" date="2008" name="BMC Genomics">
        <title>Genome sequence and rapid evolution of the rice pathogen Xanthomonas oryzae pv. oryzae PXO99A.</title>
        <authorList>
            <person name="Salzberg S.L."/>
            <person name="Sommer D.D."/>
            <person name="Schatz M.C."/>
            <person name="Phillippy A.M."/>
            <person name="Rabinowicz P.D."/>
            <person name="Tsuge S."/>
            <person name="Furutani A."/>
            <person name="Ochiai H."/>
            <person name="Delcher A.L."/>
            <person name="Kelley D."/>
            <person name="Madupu R."/>
            <person name="Puiu D."/>
            <person name="Radune D."/>
            <person name="Shumway M."/>
            <person name="Trapnell C."/>
            <person name="Aparna G."/>
            <person name="Jha G."/>
            <person name="Pandey A."/>
            <person name="Patil P.B."/>
            <person name="Ishihara H."/>
            <person name="Meyer D.F."/>
            <person name="Szurek B."/>
            <person name="Verdier V."/>
            <person name="Koebnik R."/>
            <person name="Dow J.M."/>
            <person name="Ryan R.P."/>
            <person name="Hirata H."/>
            <person name="Tsuyumu S."/>
            <person name="Won Lee S."/>
            <person name="Seo Y.S."/>
            <person name="Sriariyanum M."/>
            <person name="Ronald P.C."/>
            <person name="Sonti R.V."/>
            <person name="Van Sluys M.A."/>
            <person name="Leach J.E."/>
            <person name="White F.F."/>
            <person name="Bogdanove A.J."/>
        </authorList>
    </citation>
    <scope>NUCLEOTIDE SEQUENCE [LARGE SCALE GENOMIC DNA]</scope>
    <source>
        <strain evidence="6 7">PXO99A</strain>
    </source>
</reference>
<evidence type="ECO:0000259" key="5">
    <source>
        <dbReference type="Pfam" id="PF13657"/>
    </source>
</evidence>
<dbReference type="Pfam" id="PF07804">
    <property type="entry name" value="HipA_C"/>
    <property type="match status" value="1"/>
</dbReference>
<dbReference type="HOGENOM" id="CLU_030167_2_1_6"/>
<dbReference type="SMR" id="A0A0K0GFZ1"/>
<evidence type="ECO:0000259" key="4">
    <source>
        <dbReference type="Pfam" id="PF07804"/>
    </source>
</evidence>
<dbReference type="InterPro" id="IPR012893">
    <property type="entry name" value="HipA-like_C"/>
</dbReference>
<sequence>MRLVALIENQVIGHLAPDQHGHPRFTYAPDWQHSKNAIPLSLNLPLSKEHHPTEAVSAVLWGLLPDNEATLQRWASRFQVSPRNPLALLSHVGEDCAGAVQFVTEARLEDVLSGASDGIEPLTDGELEARLRRLRQDIGAARQVDDVGQFSLAGAQAKIALLHDGLQWAIPAGRIPTTHILKPPSGEYDGFVENELFCLCLAHSIGLPTATAQALRVGAETAICVKRYDRTGVNGVLLRIHQEDTCQALGVMPHIKYQNQGGPGVEAISQLLWTHSSQPRQDVETLFQALVFNYLIGGTDAHAKNYSLLLSQHRQVRLAPLYDISSALPYPQLQQRKIKMAMKIGSHYRWWDIRPGDWRQLAETLHLDAPACLAWMAMAASALPDQARDLAVALREDGVAHPVLDALVDAIAASCQRTRTLLQSN</sequence>
<proteinExistence type="inferred from homology"/>
<dbReference type="KEGG" id="xop:PXO_03586"/>
<comment type="similarity">
    <text evidence="1">Belongs to the HipA Ser/Thr kinase family.</text>
</comment>
<evidence type="ECO:0000256" key="3">
    <source>
        <dbReference type="ARBA" id="ARBA00022777"/>
    </source>
</evidence>
<dbReference type="RefSeq" id="WP_011260781.1">
    <property type="nucleotide sequence ID" value="NC_010717.2"/>
</dbReference>
<dbReference type="Proteomes" id="UP000001740">
    <property type="component" value="Chromosome"/>
</dbReference>
<evidence type="ECO:0000313" key="7">
    <source>
        <dbReference type="Proteomes" id="UP000001740"/>
    </source>
</evidence>
<dbReference type="Gene3D" id="1.10.1070.20">
    <property type="match status" value="1"/>
</dbReference>
<name>A0A0K0GFZ1_XANOP</name>
<keyword evidence="3" id="KW-0418">Kinase</keyword>
<dbReference type="eggNOG" id="COG3550">
    <property type="taxonomic scope" value="Bacteria"/>
</dbReference>
<evidence type="ECO:0000256" key="1">
    <source>
        <dbReference type="ARBA" id="ARBA00010164"/>
    </source>
</evidence>
<feature type="domain" description="HipA N-terminal subdomain 1" evidence="5">
    <location>
        <begin position="6"/>
        <end position="102"/>
    </location>
</feature>
<dbReference type="AlphaFoldDB" id="A0A0K0GFZ1"/>
<keyword evidence="2" id="KW-0808">Transferase</keyword>
<dbReference type="GO" id="GO:0005829">
    <property type="term" value="C:cytosol"/>
    <property type="evidence" value="ECO:0007669"/>
    <property type="project" value="TreeGrafter"/>
</dbReference>
<evidence type="ECO:0000313" key="6">
    <source>
        <dbReference type="EMBL" id="ACD56937.1"/>
    </source>
</evidence>
<protein>
    <submittedName>
        <fullName evidence="6">HipA</fullName>
    </submittedName>
</protein>
<dbReference type="PANTHER" id="PTHR37419">
    <property type="entry name" value="SERINE/THREONINE-PROTEIN KINASE TOXIN HIPA"/>
    <property type="match status" value="1"/>
</dbReference>
<dbReference type="CDD" id="cd17808">
    <property type="entry name" value="HipA_Ec_like"/>
    <property type="match status" value="1"/>
</dbReference>
<dbReference type="GO" id="GO:0004674">
    <property type="term" value="F:protein serine/threonine kinase activity"/>
    <property type="evidence" value="ECO:0007669"/>
    <property type="project" value="TreeGrafter"/>
</dbReference>
<dbReference type="Pfam" id="PF13657">
    <property type="entry name" value="Couple_hipA"/>
    <property type="match status" value="1"/>
</dbReference>
<dbReference type="NCBIfam" id="TIGR03071">
    <property type="entry name" value="couple_hipA"/>
    <property type="match status" value="1"/>
</dbReference>
<dbReference type="PANTHER" id="PTHR37419:SF1">
    <property type="entry name" value="SERINE_THREONINE-PROTEIN KINASE TOXIN HIPA"/>
    <property type="match status" value="1"/>
</dbReference>
<organism evidence="6 7">
    <name type="scientific">Xanthomonas oryzae pv. oryzae (strain PXO99A)</name>
    <dbReference type="NCBI Taxonomy" id="360094"/>
    <lineage>
        <taxon>Bacteria</taxon>
        <taxon>Pseudomonadati</taxon>
        <taxon>Pseudomonadota</taxon>
        <taxon>Gammaproteobacteria</taxon>
        <taxon>Lysobacterales</taxon>
        <taxon>Lysobacteraceae</taxon>
        <taxon>Xanthomonas</taxon>
    </lineage>
</organism>
<dbReference type="InterPro" id="IPR052028">
    <property type="entry name" value="HipA_Ser/Thr_kinase"/>
</dbReference>
<dbReference type="InterPro" id="IPR017508">
    <property type="entry name" value="HipA_N1"/>
</dbReference>
<feature type="domain" description="HipA-like C-terminal" evidence="4">
    <location>
        <begin position="150"/>
        <end position="383"/>
    </location>
</feature>
<dbReference type="EMBL" id="CP000967">
    <property type="protein sequence ID" value="ACD56937.1"/>
    <property type="molecule type" value="Genomic_DNA"/>
</dbReference>